<name>A0A0R1URF4_9LACO</name>
<feature type="transmembrane region" description="Helical" evidence="1">
    <location>
        <begin position="6"/>
        <end position="21"/>
    </location>
</feature>
<feature type="transmembrane region" description="Helical" evidence="1">
    <location>
        <begin position="131"/>
        <end position="151"/>
    </location>
</feature>
<keyword evidence="1" id="KW-1133">Transmembrane helix</keyword>
<feature type="transmembrane region" description="Helical" evidence="1">
    <location>
        <begin position="156"/>
        <end position="175"/>
    </location>
</feature>
<dbReference type="PATRIC" id="fig|1423742.4.peg.1501"/>
<dbReference type="PANTHER" id="PTHR36111:SF2">
    <property type="entry name" value="INNER MEMBRANE PROTEIN"/>
    <property type="match status" value="1"/>
</dbReference>
<evidence type="ECO:0000256" key="1">
    <source>
        <dbReference type="SAM" id="Phobius"/>
    </source>
</evidence>
<dbReference type="InterPro" id="IPR007563">
    <property type="entry name" value="DUF554"/>
</dbReference>
<proteinExistence type="predicted"/>
<comment type="caution">
    <text evidence="2">The sequence shown here is derived from an EMBL/GenBank/DDBJ whole genome shotgun (WGS) entry which is preliminary data.</text>
</comment>
<dbReference type="Pfam" id="PF04474">
    <property type="entry name" value="DUF554"/>
    <property type="match status" value="1"/>
</dbReference>
<feature type="transmembrane region" description="Helical" evidence="1">
    <location>
        <begin position="33"/>
        <end position="52"/>
    </location>
</feature>
<protein>
    <submittedName>
        <fullName evidence="2">Transporter</fullName>
    </submittedName>
</protein>
<dbReference type="Proteomes" id="UP000051084">
    <property type="component" value="Unassembled WGS sequence"/>
</dbReference>
<accession>A0A0R1URF4</accession>
<feature type="transmembrane region" description="Helical" evidence="1">
    <location>
        <begin position="181"/>
        <end position="199"/>
    </location>
</feature>
<feature type="transmembrane region" description="Helical" evidence="1">
    <location>
        <begin position="58"/>
        <end position="78"/>
    </location>
</feature>
<gene>
    <name evidence="2" type="ORF">FC21_GL001448</name>
</gene>
<dbReference type="RefSeq" id="WP_054652865.1">
    <property type="nucleotide sequence ID" value="NZ_AZGC01000039.1"/>
</dbReference>
<reference evidence="2 3" key="1">
    <citation type="journal article" date="2015" name="Genome Announc.">
        <title>Expanding the biotechnology potential of lactobacilli through comparative genomics of 213 strains and associated genera.</title>
        <authorList>
            <person name="Sun Z."/>
            <person name="Harris H.M."/>
            <person name="McCann A."/>
            <person name="Guo C."/>
            <person name="Argimon S."/>
            <person name="Zhang W."/>
            <person name="Yang X."/>
            <person name="Jeffery I.B."/>
            <person name="Cooney J.C."/>
            <person name="Kagawa T.F."/>
            <person name="Liu W."/>
            <person name="Song Y."/>
            <person name="Salvetti E."/>
            <person name="Wrobel A."/>
            <person name="Rasinkangas P."/>
            <person name="Parkhill J."/>
            <person name="Rea M.C."/>
            <person name="O'Sullivan O."/>
            <person name="Ritari J."/>
            <person name="Douillard F.P."/>
            <person name="Paul Ross R."/>
            <person name="Yang R."/>
            <person name="Briner A.E."/>
            <person name="Felis G.E."/>
            <person name="de Vos W.M."/>
            <person name="Barrangou R."/>
            <person name="Klaenhammer T.R."/>
            <person name="Caufield P.W."/>
            <person name="Cui Y."/>
            <person name="Zhang H."/>
            <person name="O'Toole P.W."/>
        </authorList>
    </citation>
    <scope>NUCLEOTIDE SEQUENCE [LARGE SCALE GENOMIC DNA]</scope>
    <source>
        <strain evidence="2 3">DSM 18793</strain>
    </source>
</reference>
<dbReference type="AlphaFoldDB" id="A0A0R1URF4"/>
<evidence type="ECO:0000313" key="3">
    <source>
        <dbReference type="Proteomes" id="UP000051084"/>
    </source>
</evidence>
<keyword evidence="1" id="KW-0812">Transmembrane</keyword>
<sequence length="223" mass="23968">MIGIWANVAAIVIGTLVGWAFKQKLNDKYIDALWQSIGLLAMGVGIQTIVSNMSASKYPLLFVVSLAVGIPFGTFLQLNDRATGWINRHFKSGLGEGVATASFLDGIGALAILGPVTAASTGNTTMLFTNAALSFVCAIIFGASFGIGMLLETPIIFVWFSFIFFVTKYLSASYFSQSLVVEMSVVGGFMVMAAGLSLLKIREFKTVDMLPALLIPMIYFLFV</sequence>
<dbReference type="PANTHER" id="PTHR36111">
    <property type="entry name" value="INNER MEMBRANE PROTEIN-RELATED"/>
    <property type="match status" value="1"/>
</dbReference>
<keyword evidence="1" id="KW-0472">Membrane</keyword>
<keyword evidence="3" id="KW-1185">Reference proteome</keyword>
<evidence type="ECO:0000313" key="2">
    <source>
        <dbReference type="EMBL" id="KRL93976.1"/>
    </source>
</evidence>
<dbReference type="EMBL" id="AZGC01000039">
    <property type="protein sequence ID" value="KRL93976.1"/>
    <property type="molecule type" value="Genomic_DNA"/>
</dbReference>
<feature type="transmembrane region" description="Helical" evidence="1">
    <location>
        <begin position="98"/>
        <end position="119"/>
    </location>
</feature>
<organism evidence="2 3">
    <name type="scientific">Limosilactobacillus equigenerosi DSM 18793 = JCM 14505</name>
    <dbReference type="NCBI Taxonomy" id="1423742"/>
    <lineage>
        <taxon>Bacteria</taxon>
        <taxon>Bacillati</taxon>
        <taxon>Bacillota</taxon>
        <taxon>Bacilli</taxon>
        <taxon>Lactobacillales</taxon>
        <taxon>Lactobacillaceae</taxon>
        <taxon>Limosilactobacillus</taxon>
    </lineage>
</organism>
<dbReference type="OrthoDB" id="9797976at2"/>